<accession>A0A699HJ85</accession>
<sequence length="918" mass="105326">MKTSHVSPVVILIIYLMTLRVKRLEREFKARTLPTKIYKVDRGGSRCNIKFRGGLLGIKCSKTFPLLAMVILLLVRFPTASYEDPTASVFCHCMSYDNLHELVRKLVYVPQMGSGLYVEHHRYDHMDYKNSNARDYESFNSSDAYCSSDDEQVIDYVDTYYEGEHDVVVKNITTNDPFLTKLCSNNGNFRGFINEPIPVNEDLHIKDLDSSSLEPRHQIHKEFLVYYGRDLSTGRCAGYFSKKVVGIKSLLDAVGIIVAHVCVNAASENMDQDSTHIVAASKVPMLKPGEYEISRMRIKQYIQMIDYALWEVIENGSTFLKTQVVEGVTTKMPITTAKEKARRILEALKSCESVGALEENLSQEDVNQKLLRSLSPEWNTHVVVWKNKADLDTMSMDDLYNNLKVAQLVHEDLEQIHPDDMKEMDLRWQMAMLAMRARRECGALRNQDNKHKESSRRSVPMETSASTTLVSCDGLRGYDWSYENYNAVPPPYTRNFMPPTPDLSFTGLDKFVNKPVVENCKAKPIEEEPKVVRKNDDAPIIEEWVSDNEEEDVSQPKIKKKIVRPNITKIEFVKSKQQEKNPRKTVKQVEQHRQNTHKTVNTTWYVQNRVLVVKPYNKTPYENFHGRTPTLSFMRPFRCHVTILNTIDHLGKFDGKTDKGFFVRYSLNTKVFRVFNSRTRIVEENLHIRSTRKETKPVKDYILLPLWTVDLPFSQELKSSHDDGSKPSSDDGKKVDEDPRKENECNDQEKEDNVNSANNVNTVSSTVNAAGTNEHNELLFDPNMPTLEDVSIFNFASDDDDGTVVNMNNMDTTIQVSSIPTIRIHKDHPLDQVIRDLQSAIQTRKMSKNLVEHGFVSTIQQRTNHKDIQNCLFACFLSPRRTQKGNSCIERSKLDRSYAGRASTFQVTRSLDFNGFTK</sequence>
<dbReference type="Pfam" id="PF25597">
    <property type="entry name" value="SH3_retrovirus"/>
    <property type="match status" value="1"/>
</dbReference>
<organism evidence="3">
    <name type="scientific">Tanacetum cinerariifolium</name>
    <name type="common">Dalmatian daisy</name>
    <name type="synonym">Chrysanthemum cinerariifolium</name>
    <dbReference type="NCBI Taxonomy" id="118510"/>
    <lineage>
        <taxon>Eukaryota</taxon>
        <taxon>Viridiplantae</taxon>
        <taxon>Streptophyta</taxon>
        <taxon>Embryophyta</taxon>
        <taxon>Tracheophyta</taxon>
        <taxon>Spermatophyta</taxon>
        <taxon>Magnoliopsida</taxon>
        <taxon>eudicotyledons</taxon>
        <taxon>Gunneridae</taxon>
        <taxon>Pentapetalae</taxon>
        <taxon>asterids</taxon>
        <taxon>campanulids</taxon>
        <taxon>Asterales</taxon>
        <taxon>Asteraceae</taxon>
        <taxon>Asteroideae</taxon>
        <taxon>Anthemideae</taxon>
        <taxon>Anthemidinae</taxon>
        <taxon>Tanacetum</taxon>
    </lineage>
</organism>
<feature type="compositionally biased region" description="Basic and acidic residues" evidence="1">
    <location>
        <begin position="445"/>
        <end position="456"/>
    </location>
</feature>
<feature type="domain" description="Retroviral polymerase SH3-like" evidence="2">
    <location>
        <begin position="639"/>
        <end position="688"/>
    </location>
</feature>
<reference evidence="3" key="1">
    <citation type="journal article" date="2019" name="Sci. Rep.">
        <title>Draft genome of Tanacetum cinerariifolium, the natural source of mosquito coil.</title>
        <authorList>
            <person name="Yamashiro T."/>
            <person name="Shiraishi A."/>
            <person name="Satake H."/>
            <person name="Nakayama K."/>
        </authorList>
    </citation>
    <scope>NUCLEOTIDE SEQUENCE</scope>
</reference>
<feature type="compositionally biased region" description="Basic and acidic residues" evidence="1">
    <location>
        <begin position="576"/>
        <end position="593"/>
    </location>
</feature>
<dbReference type="InterPro" id="IPR057670">
    <property type="entry name" value="SH3_retrovirus"/>
</dbReference>
<evidence type="ECO:0000256" key="1">
    <source>
        <dbReference type="SAM" id="MobiDB-lite"/>
    </source>
</evidence>
<name>A0A699HJ85_TANCI</name>
<dbReference type="AlphaFoldDB" id="A0A699HJ85"/>
<comment type="caution">
    <text evidence="3">The sequence shown here is derived from an EMBL/GenBank/DDBJ whole genome shotgun (WGS) entry which is preliminary data.</text>
</comment>
<evidence type="ECO:0000259" key="2">
    <source>
        <dbReference type="Pfam" id="PF25597"/>
    </source>
</evidence>
<dbReference type="EMBL" id="BKCJ010165002">
    <property type="protein sequence ID" value="GEY27200.1"/>
    <property type="molecule type" value="Genomic_DNA"/>
</dbReference>
<feature type="region of interest" description="Disordered" evidence="1">
    <location>
        <begin position="445"/>
        <end position="465"/>
    </location>
</feature>
<proteinExistence type="predicted"/>
<feature type="region of interest" description="Disordered" evidence="1">
    <location>
        <begin position="717"/>
        <end position="760"/>
    </location>
</feature>
<feature type="region of interest" description="Disordered" evidence="1">
    <location>
        <begin position="576"/>
        <end position="595"/>
    </location>
</feature>
<protein>
    <recommendedName>
        <fullName evidence="2">Retroviral polymerase SH3-like domain-containing protein</fullName>
    </recommendedName>
</protein>
<feature type="compositionally biased region" description="Basic and acidic residues" evidence="1">
    <location>
        <begin position="718"/>
        <end position="753"/>
    </location>
</feature>
<gene>
    <name evidence="3" type="ORF">Tci_399174</name>
</gene>
<evidence type="ECO:0000313" key="3">
    <source>
        <dbReference type="EMBL" id="GEY27200.1"/>
    </source>
</evidence>